<evidence type="ECO:0000313" key="2">
    <source>
        <dbReference type="EMBL" id="GAA4727041.1"/>
    </source>
</evidence>
<dbReference type="GO" id="GO:0016787">
    <property type="term" value="F:hydrolase activity"/>
    <property type="evidence" value="ECO:0007669"/>
    <property type="project" value="UniProtKB-KW"/>
</dbReference>
<gene>
    <name evidence="2" type="ORF">GCM10023216_17330</name>
</gene>
<name>A0ABP8YF96_9MICO</name>
<keyword evidence="2" id="KW-0378">Hydrolase</keyword>
<dbReference type="SUPFAM" id="SSF53474">
    <property type="entry name" value="alpha/beta-Hydrolases"/>
    <property type="match status" value="1"/>
</dbReference>
<dbReference type="PRINTS" id="PR00111">
    <property type="entry name" value="ABHYDROLASE"/>
</dbReference>
<sequence length="282" mass="31007">MAAPLLERSFSWRGREVAWTSFGQGPPLVFCHGTPWSSWLWAPYARALAEDFTVHLWDMPGYGASSQHREHDVHLGVQGEVFADLLQHWADLRGGAGSWEPHVVAHDYGGAVSLRAALLHGARYRSLCLVDVVALRPWGSPFFTLVGEHADVFAALPAAVHRGALEAYVRGAAHRPLRAEDLEALVAPWLDEQGRAAFYRQVAQADERWTAQVEPLLGDLAMPVHVVWGAEDAWIPVDRARRLTEAIPGSRLTVVPDAGHLVQLDAPVALATVLARWLASVR</sequence>
<dbReference type="EMBL" id="BAABID010000008">
    <property type="protein sequence ID" value="GAA4727041.1"/>
    <property type="molecule type" value="Genomic_DNA"/>
</dbReference>
<dbReference type="InterPro" id="IPR000073">
    <property type="entry name" value="AB_hydrolase_1"/>
</dbReference>
<dbReference type="Proteomes" id="UP001500956">
    <property type="component" value="Unassembled WGS sequence"/>
</dbReference>
<reference evidence="3" key="1">
    <citation type="journal article" date="2019" name="Int. J. Syst. Evol. Microbiol.">
        <title>The Global Catalogue of Microorganisms (GCM) 10K type strain sequencing project: providing services to taxonomists for standard genome sequencing and annotation.</title>
        <authorList>
            <consortium name="The Broad Institute Genomics Platform"/>
            <consortium name="The Broad Institute Genome Sequencing Center for Infectious Disease"/>
            <person name="Wu L."/>
            <person name="Ma J."/>
        </authorList>
    </citation>
    <scope>NUCLEOTIDE SEQUENCE [LARGE SCALE GENOMIC DNA]</scope>
    <source>
        <strain evidence="3">JCM 18063</strain>
    </source>
</reference>
<evidence type="ECO:0000259" key="1">
    <source>
        <dbReference type="Pfam" id="PF00561"/>
    </source>
</evidence>
<organism evidence="2 3">
    <name type="scientific">Isoptericola chiayiensis</name>
    <dbReference type="NCBI Taxonomy" id="579446"/>
    <lineage>
        <taxon>Bacteria</taxon>
        <taxon>Bacillati</taxon>
        <taxon>Actinomycetota</taxon>
        <taxon>Actinomycetes</taxon>
        <taxon>Micrococcales</taxon>
        <taxon>Promicromonosporaceae</taxon>
        <taxon>Isoptericola</taxon>
    </lineage>
</organism>
<dbReference type="RefSeq" id="WP_172149589.1">
    <property type="nucleotide sequence ID" value="NZ_BAABID010000008.1"/>
</dbReference>
<dbReference type="Gene3D" id="3.40.50.1820">
    <property type="entry name" value="alpha/beta hydrolase"/>
    <property type="match status" value="1"/>
</dbReference>
<keyword evidence="3" id="KW-1185">Reference proteome</keyword>
<accession>A0ABP8YF96</accession>
<protein>
    <submittedName>
        <fullName evidence="2">Alpha/beta hydrolase</fullName>
    </submittedName>
</protein>
<dbReference type="InterPro" id="IPR050228">
    <property type="entry name" value="Carboxylesterase_BioH"/>
</dbReference>
<dbReference type="PANTHER" id="PTHR43194:SF5">
    <property type="entry name" value="PIMELOYL-[ACYL-CARRIER PROTEIN] METHYL ESTER ESTERASE"/>
    <property type="match status" value="1"/>
</dbReference>
<evidence type="ECO:0000313" key="3">
    <source>
        <dbReference type="Proteomes" id="UP001500956"/>
    </source>
</evidence>
<dbReference type="PANTHER" id="PTHR43194">
    <property type="entry name" value="HYDROLASE ALPHA/BETA FOLD FAMILY"/>
    <property type="match status" value="1"/>
</dbReference>
<proteinExistence type="predicted"/>
<feature type="domain" description="AB hydrolase-1" evidence="1">
    <location>
        <begin position="26"/>
        <end position="267"/>
    </location>
</feature>
<dbReference type="Pfam" id="PF00561">
    <property type="entry name" value="Abhydrolase_1"/>
    <property type="match status" value="1"/>
</dbReference>
<comment type="caution">
    <text evidence="2">The sequence shown here is derived from an EMBL/GenBank/DDBJ whole genome shotgun (WGS) entry which is preliminary data.</text>
</comment>
<dbReference type="InterPro" id="IPR029058">
    <property type="entry name" value="AB_hydrolase_fold"/>
</dbReference>